<dbReference type="Proteomes" id="UP000193380">
    <property type="component" value="Unassembled WGS sequence"/>
</dbReference>
<dbReference type="InterPro" id="IPR010473">
    <property type="entry name" value="GTPase-bd"/>
</dbReference>
<dbReference type="Gene3D" id="1.10.238.150">
    <property type="entry name" value="Formin, FH3 diaphanous domain"/>
    <property type="match status" value="1"/>
</dbReference>
<dbReference type="InterPro" id="IPR051425">
    <property type="entry name" value="Formin_Homology"/>
</dbReference>
<dbReference type="GO" id="GO:0048715">
    <property type="term" value="P:negative regulation of oligodendrocyte differentiation"/>
    <property type="evidence" value="ECO:0007669"/>
    <property type="project" value="TreeGrafter"/>
</dbReference>
<accession>A0A060Z651</accession>
<evidence type="ECO:0000259" key="1">
    <source>
        <dbReference type="PROSITE" id="PS51232"/>
    </source>
</evidence>
<dbReference type="PROSITE" id="PS51232">
    <property type="entry name" value="GBD_FH3"/>
    <property type="match status" value="1"/>
</dbReference>
<dbReference type="GO" id="GO:0003779">
    <property type="term" value="F:actin binding"/>
    <property type="evidence" value="ECO:0007669"/>
    <property type="project" value="InterPro"/>
</dbReference>
<proteinExistence type="predicted"/>
<dbReference type="AlphaFoldDB" id="A0A060Z651"/>
<reference evidence="2" key="2">
    <citation type="submission" date="2014-03" db="EMBL/GenBank/DDBJ databases">
        <authorList>
            <person name="Genoscope - CEA"/>
        </authorList>
    </citation>
    <scope>NUCLEOTIDE SEQUENCE</scope>
</reference>
<dbReference type="EMBL" id="FR927077">
    <property type="protein sequence ID" value="CDQ96740.1"/>
    <property type="molecule type" value="Genomic_DNA"/>
</dbReference>
<dbReference type="Pfam" id="PF06371">
    <property type="entry name" value="Drf_GBD"/>
    <property type="match status" value="1"/>
</dbReference>
<dbReference type="SUPFAM" id="SSF48371">
    <property type="entry name" value="ARM repeat"/>
    <property type="match status" value="1"/>
</dbReference>
<dbReference type="PANTHER" id="PTHR45725">
    <property type="entry name" value="FORMIN HOMOLOGY 2 FAMILY MEMBER"/>
    <property type="match status" value="1"/>
</dbReference>
<dbReference type="PANTHER" id="PTHR45725:SF7">
    <property type="entry name" value="DISHEVELED-ASSOCIATED ACTIVATOR OF MORPHOGENESIS 2"/>
    <property type="match status" value="1"/>
</dbReference>
<dbReference type="Pfam" id="PF06367">
    <property type="entry name" value="Drf_FH3"/>
    <property type="match status" value="1"/>
</dbReference>
<name>A0A060Z651_ONCMY</name>
<dbReference type="InterPro" id="IPR011989">
    <property type="entry name" value="ARM-like"/>
</dbReference>
<dbReference type="GO" id="GO:0030036">
    <property type="term" value="P:actin cytoskeleton organization"/>
    <property type="evidence" value="ECO:0007669"/>
    <property type="project" value="InterPro"/>
</dbReference>
<dbReference type="Gene3D" id="1.25.10.10">
    <property type="entry name" value="Leucine-rich Repeat Variant"/>
    <property type="match status" value="1"/>
</dbReference>
<dbReference type="GO" id="GO:0031267">
    <property type="term" value="F:small GTPase binding"/>
    <property type="evidence" value="ECO:0007669"/>
    <property type="project" value="InterPro"/>
</dbReference>
<feature type="domain" description="GBD/FH3" evidence="1">
    <location>
        <begin position="1"/>
        <end position="210"/>
    </location>
</feature>
<protein>
    <recommendedName>
        <fullName evidence="1">GBD/FH3 domain-containing protein</fullName>
    </recommendedName>
</protein>
<evidence type="ECO:0000313" key="2">
    <source>
        <dbReference type="EMBL" id="CDQ96740.1"/>
    </source>
</evidence>
<dbReference type="InterPro" id="IPR016024">
    <property type="entry name" value="ARM-type_fold"/>
</dbReference>
<dbReference type="GO" id="GO:0090263">
    <property type="term" value="P:positive regulation of canonical Wnt signaling pathway"/>
    <property type="evidence" value="ECO:0007669"/>
    <property type="project" value="TreeGrafter"/>
</dbReference>
<dbReference type="PaxDb" id="8022-A0A060Z651"/>
<reference evidence="2" key="1">
    <citation type="journal article" date="2014" name="Nat. Commun.">
        <title>The rainbow trout genome provides novel insights into evolution after whole-genome duplication in vertebrates.</title>
        <authorList>
            <person name="Berthelot C."/>
            <person name="Brunet F."/>
            <person name="Chalopin D."/>
            <person name="Juanchich A."/>
            <person name="Bernard M."/>
            <person name="Noel B."/>
            <person name="Bento P."/>
            <person name="Da Silva C."/>
            <person name="Labadie K."/>
            <person name="Alberti A."/>
            <person name="Aury J.M."/>
            <person name="Louis A."/>
            <person name="Dehais P."/>
            <person name="Bardou P."/>
            <person name="Montfort J."/>
            <person name="Klopp C."/>
            <person name="Cabau C."/>
            <person name="Gaspin C."/>
            <person name="Thorgaard G.H."/>
            <person name="Boussaha M."/>
            <person name="Quillet E."/>
            <person name="Guyomard R."/>
            <person name="Galiana D."/>
            <person name="Bobe J."/>
            <person name="Volff J.N."/>
            <person name="Genet C."/>
            <person name="Wincker P."/>
            <person name="Jaillon O."/>
            <person name="Roest Crollius H."/>
            <person name="Guiguen Y."/>
        </authorList>
    </citation>
    <scope>NUCLEOTIDE SEQUENCE [LARGE SCALE GENOMIC DNA]</scope>
</reference>
<gene>
    <name evidence="2" type="ORF">GSONMT00002370001</name>
</gene>
<dbReference type="SMART" id="SM01139">
    <property type="entry name" value="Drf_FH3"/>
    <property type="match status" value="1"/>
</dbReference>
<organism evidence="2 3">
    <name type="scientific">Oncorhynchus mykiss</name>
    <name type="common">Rainbow trout</name>
    <name type="synonym">Salmo gairdneri</name>
    <dbReference type="NCBI Taxonomy" id="8022"/>
    <lineage>
        <taxon>Eukaryota</taxon>
        <taxon>Metazoa</taxon>
        <taxon>Chordata</taxon>
        <taxon>Craniata</taxon>
        <taxon>Vertebrata</taxon>
        <taxon>Euteleostomi</taxon>
        <taxon>Actinopterygii</taxon>
        <taxon>Neopterygii</taxon>
        <taxon>Teleostei</taxon>
        <taxon>Protacanthopterygii</taxon>
        <taxon>Salmoniformes</taxon>
        <taxon>Salmonidae</taxon>
        <taxon>Salmoninae</taxon>
        <taxon>Oncorhynchus</taxon>
    </lineage>
</organism>
<dbReference type="InterPro" id="IPR014768">
    <property type="entry name" value="GBD/FH3_dom"/>
</dbReference>
<evidence type="ECO:0000313" key="3">
    <source>
        <dbReference type="Proteomes" id="UP000193380"/>
    </source>
</evidence>
<dbReference type="GO" id="GO:2000050">
    <property type="term" value="P:regulation of non-canonical Wnt signaling pathway"/>
    <property type="evidence" value="ECO:0007669"/>
    <property type="project" value="TreeGrafter"/>
</dbReference>
<sequence length="210" mass="24202">MNNSQGRAHVLAHPQSINTISQSLRQDNVKTKVAVLEILGAVCLVPDGHKKVLQAMAHYQKYAAERTRFQTLLNELDRSTGRYRDEVNLKTAIMSFINAVLNAGAGEDNLEFRLHLRYEFLMLGIQPVIDKLRGHDNAILDRHLDFFEMVRNEDDSELAKRFDLTHVDTKSAGQMFELIKKKLNHTDAYPYLLSILQHCLQMPCEYIHHY</sequence>
<dbReference type="STRING" id="8022.A0A060Z651"/>
<dbReference type="InterPro" id="IPR010472">
    <property type="entry name" value="FH3_dom"/>
</dbReference>